<reference evidence="7" key="2">
    <citation type="submission" date="2019-02" db="EMBL/GenBank/DDBJ databases">
        <title>Granulicella sibirica sp. nov., a psychrotolerant acidobacterium isolated from an organic soil layer in forested tundra, West Siberia.</title>
        <authorList>
            <person name="Oshkin I.Y."/>
            <person name="Kulichevskaya I.S."/>
            <person name="Rijpstra W.I.C."/>
            <person name="Sinninghe Damste J.S."/>
            <person name="Rakitin A.L."/>
            <person name="Ravin N.V."/>
            <person name="Dedysh S.N."/>
        </authorList>
    </citation>
    <scope>NUCLEOTIDE SEQUENCE [LARGE SCALE GENOMIC DNA]</scope>
    <source>
        <strain evidence="7">AF10</strain>
    </source>
</reference>
<dbReference type="PROSITE" id="PS50109">
    <property type="entry name" value="HIS_KIN"/>
    <property type="match status" value="1"/>
</dbReference>
<dbReference type="GO" id="GO:0000155">
    <property type="term" value="F:phosphorelay sensor kinase activity"/>
    <property type="evidence" value="ECO:0007669"/>
    <property type="project" value="InterPro"/>
</dbReference>
<evidence type="ECO:0000256" key="1">
    <source>
        <dbReference type="ARBA" id="ARBA00000085"/>
    </source>
</evidence>
<dbReference type="Gene3D" id="3.30.450.20">
    <property type="entry name" value="PAS domain"/>
    <property type="match status" value="1"/>
</dbReference>
<keyword evidence="3" id="KW-0597">Phosphoprotein</keyword>
<dbReference type="InterPro" id="IPR013655">
    <property type="entry name" value="PAS_fold_3"/>
</dbReference>
<dbReference type="InterPro" id="IPR003594">
    <property type="entry name" value="HATPase_dom"/>
</dbReference>
<reference evidence="6 7" key="1">
    <citation type="submission" date="2018-11" db="EMBL/GenBank/DDBJ databases">
        <authorList>
            <person name="Mardanov A.V."/>
            <person name="Ravin N.V."/>
            <person name="Dedysh S.N."/>
        </authorList>
    </citation>
    <scope>NUCLEOTIDE SEQUENCE [LARGE SCALE GENOMIC DNA]</scope>
    <source>
        <strain evidence="6 7">AF10</strain>
    </source>
</reference>
<dbReference type="InterPro" id="IPR036890">
    <property type="entry name" value="HATPase_C_sf"/>
</dbReference>
<dbReference type="Pfam" id="PF08447">
    <property type="entry name" value="PAS_3"/>
    <property type="match status" value="1"/>
</dbReference>
<keyword evidence="6" id="KW-0808">Transferase</keyword>
<organism evidence="6 7">
    <name type="scientific">Granulicella sibirica</name>
    <dbReference type="NCBI Taxonomy" id="2479048"/>
    <lineage>
        <taxon>Bacteria</taxon>
        <taxon>Pseudomonadati</taxon>
        <taxon>Acidobacteriota</taxon>
        <taxon>Terriglobia</taxon>
        <taxon>Terriglobales</taxon>
        <taxon>Acidobacteriaceae</taxon>
        <taxon>Granulicella</taxon>
    </lineage>
</organism>
<dbReference type="PANTHER" id="PTHR43065:SF42">
    <property type="entry name" value="TWO-COMPONENT SENSOR PPRA"/>
    <property type="match status" value="1"/>
</dbReference>
<dbReference type="SUPFAM" id="SSF47384">
    <property type="entry name" value="Homodimeric domain of signal transducing histidine kinase"/>
    <property type="match status" value="1"/>
</dbReference>
<evidence type="ECO:0000313" key="7">
    <source>
        <dbReference type="Proteomes" id="UP000289437"/>
    </source>
</evidence>
<keyword evidence="7" id="KW-1185">Reference proteome</keyword>
<dbReference type="Proteomes" id="UP000289437">
    <property type="component" value="Unassembled WGS sequence"/>
</dbReference>
<dbReference type="CDD" id="cd00130">
    <property type="entry name" value="PAS"/>
    <property type="match status" value="1"/>
</dbReference>
<dbReference type="Gene3D" id="2.10.70.100">
    <property type="match status" value="1"/>
</dbReference>
<dbReference type="RefSeq" id="WP_128912257.1">
    <property type="nucleotide sequence ID" value="NZ_RDSM01000001.1"/>
</dbReference>
<dbReference type="PANTHER" id="PTHR43065">
    <property type="entry name" value="SENSOR HISTIDINE KINASE"/>
    <property type="match status" value="1"/>
</dbReference>
<evidence type="ECO:0000259" key="5">
    <source>
        <dbReference type="PROSITE" id="PS50113"/>
    </source>
</evidence>
<gene>
    <name evidence="6" type="ORF">GRAN_1536</name>
</gene>
<evidence type="ECO:0000259" key="4">
    <source>
        <dbReference type="PROSITE" id="PS50109"/>
    </source>
</evidence>
<dbReference type="InterPro" id="IPR035965">
    <property type="entry name" value="PAS-like_dom_sf"/>
</dbReference>
<accession>A0A4Q0T912</accession>
<dbReference type="Pfam" id="PF00512">
    <property type="entry name" value="HisKA"/>
    <property type="match status" value="1"/>
</dbReference>
<feature type="domain" description="PAC" evidence="5">
    <location>
        <begin position="79"/>
        <end position="134"/>
    </location>
</feature>
<dbReference type="Gene3D" id="1.10.287.130">
    <property type="match status" value="1"/>
</dbReference>
<proteinExistence type="predicted"/>
<dbReference type="SMART" id="SM00388">
    <property type="entry name" value="HisKA"/>
    <property type="match status" value="1"/>
</dbReference>
<evidence type="ECO:0000256" key="3">
    <source>
        <dbReference type="ARBA" id="ARBA00022553"/>
    </source>
</evidence>
<dbReference type="CDD" id="cd00082">
    <property type="entry name" value="HisKA"/>
    <property type="match status" value="1"/>
</dbReference>
<dbReference type="PRINTS" id="PR00344">
    <property type="entry name" value="BCTRLSENSOR"/>
</dbReference>
<dbReference type="EC" id="2.7.13.3" evidence="2"/>
<dbReference type="InterPro" id="IPR003661">
    <property type="entry name" value="HisK_dim/P_dom"/>
</dbReference>
<keyword evidence="6" id="KW-0418">Kinase</keyword>
<dbReference type="SUPFAM" id="SSF55785">
    <property type="entry name" value="PYP-like sensor domain (PAS domain)"/>
    <property type="match status" value="1"/>
</dbReference>
<dbReference type="EMBL" id="RDSM01000001">
    <property type="protein sequence ID" value="RXH58226.1"/>
    <property type="molecule type" value="Genomic_DNA"/>
</dbReference>
<dbReference type="SMART" id="SM00387">
    <property type="entry name" value="HATPase_c"/>
    <property type="match status" value="1"/>
</dbReference>
<dbReference type="Gene3D" id="3.30.565.10">
    <property type="entry name" value="Histidine kinase-like ATPase, C-terminal domain"/>
    <property type="match status" value="1"/>
</dbReference>
<dbReference type="OrthoDB" id="9815750at2"/>
<sequence length="372" mass="40676">MKIEETLQLAAETAGVGTWHLFVAKEELSSSPKCKEIFGFPPEAEFAYADFLSVLYPDDRPLVEAAIADALDPNGKGLYELDYRIVRPDGLIRWLGGKGKAFFEERNGERVASRLIGTVLDRTERRNIQDALIESEKLAVTGRLAASIAHEIRNPLDTVVSLLYLLRTESSEVKRSEYIQLAEDELRRVSEIATNTLRFYHDPGGTTPFDLAELAGTVVKLFQGRIVTSGVTVQTIIPDGVLVSAPQGELRQVIANLVGNALDAMPDGGRLVLRVRKFMNHRTGKLCVRLTVADTGIGMPPEVLSRVFEAFYTTKGAGGNGLGLWLSLEIMKKCGSSMRVRSAVKRGTVFHLSLEGAQPQSSKGRDGTSAES</sequence>
<dbReference type="InterPro" id="IPR000700">
    <property type="entry name" value="PAS-assoc_C"/>
</dbReference>
<comment type="caution">
    <text evidence="6">The sequence shown here is derived from an EMBL/GenBank/DDBJ whole genome shotgun (WGS) entry which is preliminary data.</text>
</comment>
<protein>
    <recommendedName>
        <fullName evidence="2">histidine kinase</fullName>
        <ecNumber evidence="2">2.7.13.3</ecNumber>
    </recommendedName>
</protein>
<evidence type="ECO:0000313" key="6">
    <source>
        <dbReference type="EMBL" id="RXH58226.1"/>
    </source>
</evidence>
<dbReference type="AlphaFoldDB" id="A0A4Q0T912"/>
<dbReference type="PROSITE" id="PS50113">
    <property type="entry name" value="PAC"/>
    <property type="match status" value="1"/>
</dbReference>
<dbReference type="InterPro" id="IPR005467">
    <property type="entry name" value="His_kinase_dom"/>
</dbReference>
<dbReference type="SUPFAM" id="SSF55874">
    <property type="entry name" value="ATPase domain of HSP90 chaperone/DNA topoisomerase II/histidine kinase"/>
    <property type="match status" value="1"/>
</dbReference>
<dbReference type="Pfam" id="PF02518">
    <property type="entry name" value="HATPase_c"/>
    <property type="match status" value="1"/>
</dbReference>
<comment type="catalytic activity">
    <reaction evidence="1">
        <text>ATP + protein L-histidine = ADP + protein N-phospho-L-histidine.</text>
        <dbReference type="EC" id="2.7.13.3"/>
    </reaction>
</comment>
<dbReference type="InterPro" id="IPR000014">
    <property type="entry name" value="PAS"/>
</dbReference>
<evidence type="ECO:0000256" key="2">
    <source>
        <dbReference type="ARBA" id="ARBA00012438"/>
    </source>
</evidence>
<dbReference type="InterPro" id="IPR004358">
    <property type="entry name" value="Sig_transdc_His_kin-like_C"/>
</dbReference>
<feature type="domain" description="Histidine kinase" evidence="4">
    <location>
        <begin position="147"/>
        <end position="358"/>
    </location>
</feature>
<name>A0A4Q0T912_9BACT</name>
<dbReference type="InterPro" id="IPR036097">
    <property type="entry name" value="HisK_dim/P_sf"/>
</dbReference>